<dbReference type="AlphaFoldDB" id="A0A4P8IIB0"/>
<organism evidence="2 3">
    <name type="scientific">Anaerostipes rhamnosivorans</name>
    <dbReference type="NCBI Taxonomy" id="1229621"/>
    <lineage>
        <taxon>Bacteria</taxon>
        <taxon>Bacillati</taxon>
        <taxon>Bacillota</taxon>
        <taxon>Clostridia</taxon>
        <taxon>Lachnospirales</taxon>
        <taxon>Lachnospiraceae</taxon>
        <taxon>Anaerostipes</taxon>
    </lineage>
</organism>
<protein>
    <submittedName>
        <fullName evidence="2">Helix-turn-helix motif</fullName>
    </submittedName>
</protein>
<evidence type="ECO:0000313" key="3">
    <source>
        <dbReference type="Proteomes" id="UP000298653"/>
    </source>
</evidence>
<dbReference type="KEGG" id="arf:AR1Y2_2190"/>
<dbReference type="RefSeq" id="WP_175403634.1">
    <property type="nucleotide sequence ID" value="NZ_CP040058.1"/>
</dbReference>
<sequence>MIDSLKREKVIWKKRRFIDFLEGGGTGILVSIIFSPDSPRRTIAFLVGLAMLCTGWYFRTKYEQYILRKAGEGK</sequence>
<evidence type="ECO:0000313" key="2">
    <source>
        <dbReference type="EMBL" id="QCP35644.1"/>
    </source>
</evidence>
<gene>
    <name evidence="2" type="ORF">AR1Y2_2190</name>
</gene>
<dbReference type="EMBL" id="CP040058">
    <property type="protein sequence ID" value="QCP35644.1"/>
    <property type="molecule type" value="Genomic_DNA"/>
</dbReference>
<evidence type="ECO:0000256" key="1">
    <source>
        <dbReference type="SAM" id="Phobius"/>
    </source>
</evidence>
<name>A0A4P8IIB0_9FIRM</name>
<dbReference type="Proteomes" id="UP000298653">
    <property type="component" value="Chromosome"/>
</dbReference>
<feature type="transmembrane region" description="Helical" evidence="1">
    <location>
        <begin position="20"/>
        <end position="36"/>
    </location>
</feature>
<feature type="transmembrane region" description="Helical" evidence="1">
    <location>
        <begin position="42"/>
        <end position="59"/>
    </location>
</feature>
<keyword evidence="1" id="KW-0472">Membrane</keyword>
<proteinExistence type="predicted"/>
<keyword evidence="3" id="KW-1185">Reference proteome</keyword>
<accession>A0A4P8IIB0</accession>
<reference evidence="2 3" key="1">
    <citation type="submission" date="2019-05" db="EMBL/GenBank/DDBJ databases">
        <title>Complete genome sequencing of Anaerostipes rhamnosivorans.</title>
        <authorList>
            <person name="Bui T.P.N."/>
            <person name="de Vos W.M."/>
        </authorList>
    </citation>
    <scope>NUCLEOTIDE SEQUENCE [LARGE SCALE GENOMIC DNA]</scope>
    <source>
        <strain evidence="2 3">1y2</strain>
    </source>
</reference>
<keyword evidence="1" id="KW-1133">Transmembrane helix</keyword>
<keyword evidence="1" id="KW-0812">Transmembrane</keyword>